<comment type="cofactor">
    <cofactor evidence="10">
        <name>Zn(2+)</name>
        <dbReference type="ChEBI" id="CHEBI:29105"/>
    </cofactor>
    <text evidence="10">Binds 1 zinc ion per subunit.</text>
</comment>
<evidence type="ECO:0000313" key="14">
    <source>
        <dbReference type="EMBL" id="MBB5101124.1"/>
    </source>
</evidence>
<evidence type="ECO:0000256" key="5">
    <source>
        <dbReference type="ARBA" id="ARBA00022741"/>
    </source>
</evidence>
<evidence type="ECO:0000256" key="8">
    <source>
        <dbReference type="ARBA" id="ARBA00022884"/>
    </source>
</evidence>
<keyword evidence="1 10" id="KW-0963">Cytoplasm</keyword>
<dbReference type="GO" id="GO:0042274">
    <property type="term" value="P:ribosomal small subunit biogenesis"/>
    <property type="evidence" value="ECO:0007669"/>
    <property type="project" value="UniProtKB-UniRule"/>
</dbReference>
<accession>A0A5P2X0F7</accession>
<dbReference type="PROSITE" id="PS50936">
    <property type="entry name" value="ENGC_GTPASE"/>
    <property type="match status" value="1"/>
</dbReference>
<keyword evidence="3 10" id="KW-0479">Metal-binding</keyword>
<feature type="binding site" evidence="10">
    <location>
        <position position="291"/>
    </location>
    <ligand>
        <name>Zn(2+)</name>
        <dbReference type="ChEBI" id="CHEBI:29105"/>
    </ligand>
</feature>
<keyword evidence="8 10" id="KW-0694">RNA-binding</keyword>
<dbReference type="GO" id="GO:0019843">
    <property type="term" value="F:rRNA binding"/>
    <property type="evidence" value="ECO:0007669"/>
    <property type="project" value="UniProtKB-KW"/>
</dbReference>
<evidence type="ECO:0000313" key="17">
    <source>
        <dbReference type="Proteomes" id="UP000549009"/>
    </source>
</evidence>
<keyword evidence="17" id="KW-1185">Reference proteome</keyword>
<dbReference type="HAMAP" id="MF_01820">
    <property type="entry name" value="GTPase_RsgA"/>
    <property type="match status" value="1"/>
</dbReference>
<dbReference type="GO" id="GO:0005737">
    <property type="term" value="C:cytoplasm"/>
    <property type="evidence" value="ECO:0007669"/>
    <property type="project" value="UniProtKB-SubCell"/>
</dbReference>
<feature type="domain" description="CP-type G" evidence="13">
    <location>
        <begin position="113"/>
        <end position="268"/>
    </location>
</feature>
<evidence type="ECO:0000256" key="1">
    <source>
        <dbReference type="ARBA" id="ARBA00022490"/>
    </source>
</evidence>
<keyword evidence="9 10" id="KW-0342">GTP-binding</keyword>
<evidence type="ECO:0000256" key="6">
    <source>
        <dbReference type="ARBA" id="ARBA00022801"/>
    </source>
</evidence>
<feature type="binding site" evidence="10">
    <location>
        <begin position="210"/>
        <end position="218"/>
    </location>
    <ligand>
        <name>GTP</name>
        <dbReference type="ChEBI" id="CHEBI:37565"/>
    </ligand>
</feature>
<dbReference type="PANTHER" id="PTHR32120:SF10">
    <property type="entry name" value="SMALL RIBOSOMAL SUBUNIT BIOGENESIS GTPASE RSGA"/>
    <property type="match status" value="1"/>
</dbReference>
<evidence type="ECO:0000256" key="3">
    <source>
        <dbReference type="ARBA" id="ARBA00022723"/>
    </source>
</evidence>
<dbReference type="OrthoDB" id="9809485at2"/>
<dbReference type="GO" id="GO:0046872">
    <property type="term" value="F:metal ion binding"/>
    <property type="evidence" value="ECO:0007669"/>
    <property type="project" value="UniProtKB-KW"/>
</dbReference>
<dbReference type="Proteomes" id="UP000549009">
    <property type="component" value="Unassembled WGS sequence"/>
</dbReference>
<comment type="function">
    <text evidence="10">One of several proteins that assist in the late maturation steps of the functional core of the 30S ribosomal subunit. Helps release RbfA from mature subunits. May play a role in the assembly of ribosomal proteins into the subunit. Circularly permuted GTPase that catalyzes slow GTP hydrolysis, GTPase activity is stimulated by the 30S ribosomal subunit.</text>
</comment>
<dbReference type="Pfam" id="PF03193">
    <property type="entry name" value="RsgA_GTPase"/>
    <property type="match status" value="1"/>
</dbReference>
<feature type="binding site" evidence="10">
    <location>
        <begin position="160"/>
        <end position="163"/>
    </location>
    <ligand>
        <name>GTP</name>
        <dbReference type="ChEBI" id="CHEBI:37565"/>
    </ligand>
</feature>
<comment type="subcellular location">
    <subcellularLocation>
        <location evidence="10">Cytoplasm</location>
    </subcellularLocation>
</comment>
<dbReference type="InterPro" id="IPR030378">
    <property type="entry name" value="G_CP_dom"/>
</dbReference>
<keyword evidence="6 10" id="KW-0378">Hydrolase</keyword>
<organism evidence="15 16">
    <name type="scientific">Streptomyces spectabilis</name>
    <dbReference type="NCBI Taxonomy" id="68270"/>
    <lineage>
        <taxon>Bacteria</taxon>
        <taxon>Bacillati</taxon>
        <taxon>Actinomycetota</taxon>
        <taxon>Actinomycetes</taxon>
        <taxon>Kitasatosporales</taxon>
        <taxon>Streptomycetaceae</taxon>
        <taxon>Streptomyces</taxon>
    </lineage>
</organism>
<feature type="domain" description="EngC GTPase" evidence="12">
    <location>
        <begin position="121"/>
        <end position="266"/>
    </location>
</feature>
<keyword evidence="7 10" id="KW-0862">Zinc</keyword>
<evidence type="ECO:0000259" key="12">
    <source>
        <dbReference type="PROSITE" id="PS50936"/>
    </source>
</evidence>
<dbReference type="InterPro" id="IPR027417">
    <property type="entry name" value="P-loop_NTPase"/>
</dbReference>
<dbReference type="PROSITE" id="PS51721">
    <property type="entry name" value="G_CP"/>
    <property type="match status" value="1"/>
</dbReference>
<evidence type="ECO:0000259" key="13">
    <source>
        <dbReference type="PROSITE" id="PS51721"/>
    </source>
</evidence>
<comment type="subunit">
    <text evidence="10">Monomer. Associates with 30S ribosomal subunit, binds 16S rRNA.</text>
</comment>
<evidence type="ECO:0000313" key="15">
    <source>
        <dbReference type="EMBL" id="QEV57921.1"/>
    </source>
</evidence>
<comment type="similarity">
    <text evidence="10">Belongs to the TRAFAC class YlqF/YawG GTPase family. RsgA subfamily.</text>
</comment>
<proteinExistence type="inferred from homology"/>
<evidence type="ECO:0000256" key="4">
    <source>
        <dbReference type="ARBA" id="ARBA00022730"/>
    </source>
</evidence>
<dbReference type="NCBIfam" id="TIGR00157">
    <property type="entry name" value="ribosome small subunit-dependent GTPase A"/>
    <property type="match status" value="1"/>
</dbReference>
<dbReference type="SUPFAM" id="SSF52540">
    <property type="entry name" value="P-loop containing nucleoside triphosphate hydrolases"/>
    <property type="match status" value="1"/>
</dbReference>
<dbReference type="GO" id="GO:0005525">
    <property type="term" value="F:GTP binding"/>
    <property type="evidence" value="ECO:0007669"/>
    <property type="project" value="UniProtKB-UniRule"/>
</dbReference>
<sequence>MHSLVSSSFPSPQSSPSSALSALGWDASFDALFTEHAAAGLAPARVVRVDRGRCDVLTATGPVRAASRGLERGDPAHAVCTGDWVALRQGPEPDLVALLPRRGAITRAGADRTSRGQVLAANVDTVVVAVSLADVLKAGRIERLLALAWDSGARPVIALTKLDLADDSAAVHAEVGGLAPGIDIVATSSTTGEGLDVLTATVTGTTVLLGPSGAGKSTLANALLGQDRMDTCAVRAADGKGRHTTVHRELLVLPGGGVLIDTPGLRGIGLQGAADGVDQVFAEIHEHARGCAFRDCTHESEPGCAVQEAIADGQLSERRLAGYRKLQRESAWAAAREAARPTGKRSDFHKSITRHQRATRRFFDQQQ</sequence>
<evidence type="ECO:0000256" key="2">
    <source>
        <dbReference type="ARBA" id="ARBA00022517"/>
    </source>
</evidence>
<dbReference type="Gene3D" id="1.10.40.50">
    <property type="entry name" value="Probable gtpase engc, domain 3"/>
    <property type="match status" value="1"/>
</dbReference>
<dbReference type="Gene3D" id="3.40.50.300">
    <property type="entry name" value="P-loop containing nucleotide triphosphate hydrolases"/>
    <property type="match status" value="1"/>
</dbReference>
<dbReference type="GO" id="GO:0003924">
    <property type="term" value="F:GTPase activity"/>
    <property type="evidence" value="ECO:0007669"/>
    <property type="project" value="UniProtKB-UniRule"/>
</dbReference>
<gene>
    <name evidence="10 15" type="primary">rsgA</name>
    <name evidence="15" type="ORF">CP982_03675</name>
    <name evidence="14" type="ORF">FHS40_000177</name>
</gene>
<dbReference type="Proteomes" id="UP000326505">
    <property type="component" value="Chromosome"/>
</dbReference>
<feature type="compositionally biased region" description="Basic residues" evidence="11">
    <location>
        <begin position="351"/>
        <end position="360"/>
    </location>
</feature>
<reference evidence="14 17" key="2">
    <citation type="submission" date="2020-08" db="EMBL/GenBank/DDBJ databases">
        <title>Genomic Encyclopedia of Type Strains, Phase III (KMG-III): the genomes of soil and plant-associated and newly described type strains.</title>
        <authorList>
            <person name="Whitman W."/>
        </authorList>
    </citation>
    <scope>NUCLEOTIDE SEQUENCE [LARGE SCALE GENOMIC DNA]</scope>
    <source>
        <strain evidence="14 17">CECT 3146</strain>
    </source>
</reference>
<dbReference type="InterPro" id="IPR004881">
    <property type="entry name" value="Ribosome_biogen_GTPase_RsgA"/>
</dbReference>
<dbReference type="InterPro" id="IPR010914">
    <property type="entry name" value="RsgA_GTPase_dom"/>
</dbReference>
<feature type="region of interest" description="Disordered" evidence="11">
    <location>
        <begin position="337"/>
        <end position="367"/>
    </location>
</feature>
<dbReference type="AlphaFoldDB" id="A0A5P2X0F7"/>
<feature type="binding site" evidence="10">
    <location>
        <position position="296"/>
    </location>
    <ligand>
        <name>Zn(2+)</name>
        <dbReference type="ChEBI" id="CHEBI:29105"/>
    </ligand>
</feature>
<keyword evidence="2 10" id="KW-0690">Ribosome biogenesis</keyword>
<evidence type="ECO:0000256" key="9">
    <source>
        <dbReference type="ARBA" id="ARBA00023134"/>
    </source>
</evidence>
<reference evidence="15 16" key="1">
    <citation type="submission" date="2017-09" db="EMBL/GenBank/DDBJ databases">
        <authorList>
            <person name="Lee N."/>
            <person name="Cho B.-K."/>
        </authorList>
    </citation>
    <scope>NUCLEOTIDE SEQUENCE [LARGE SCALE GENOMIC DNA]</scope>
    <source>
        <strain evidence="15 16">ATCC 27465</strain>
    </source>
</reference>
<evidence type="ECO:0000256" key="11">
    <source>
        <dbReference type="SAM" id="MobiDB-lite"/>
    </source>
</evidence>
<name>A0A5P2X0F7_STRST</name>
<feature type="binding site" evidence="10">
    <location>
        <position position="298"/>
    </location>
    <ligand>
        <name>Zn(2+)</name>
        <dbReference type="ChEBI" id="CHEBI:29105"/>
    </ligand>
</feature>
<dbReference type="KEGG" id="sspb:CP982_03675"/>
<keyword evidence="5 10" id="KW-0547">Nucleotide-binding</keyword>
<protein>
    <recommendedName>
        <fullName evidence="10">Small ribosomal subunit biogenesis GTPase RsgA</fullName>
        <ecNumber evidence="10">3.6.1.-</ecNumber>
    </recommendedName>
</protein>
<feature type="binding site" evidence="10">
    <location>
        <position position="304"/>
    </location>
    <ligand>
        <name>Zn(2+)</name>
        <dbReference type="ChEBI" id="CHEBI:29105"/>
    </ligand>
</feature>
<evidence type="ECO:0000313" key="16">
    <source>
        <dbReference type="Proteomes" id="UP000326505"/>
    </source>
</evidence>
<dbReference type="CDD" id="cd01854">
    <property type="entry name" value="YjeQ_EngC"/>
    <property type="match status" value="1"/>
</dbReference>
<evidence type="ECO:0000256" key="7">
    <source>
        <dbReference type="ARBA" id="ARBA00022833"/>
    </source>
</evidence>
<dbReference type="EC" id="3.6.1.-" evidence="10"/>
<dbReference type="EMBL" id="JACHJD010000001">
    <property type="protein sequence ID" value="MBB5101124.1"/>
    <property type="molecule type" value="Genomic_DNA"/>
</dbReference>
<dbReference type="RefSeq" id="WP_150509126.1">
    <property type="nucleotide sequence ID" value="NZ_BMSQ01000003.1"/>
</dbReference>
<dbReference type="EMBL" id="CP023690">
    <property type="protein sequence ID" value="QEV57921.1"/>
    <property type="molecule type" value="Genomic_DNA"/>
</dbReference>
<evidence type="ECO:0000256" key="10">
    <source>
        <dbReference type="HAMAP-Rule" id="MF_01820"/>
    </source>
</evidence>
<keyword evidence="4 10" id="KW-0699">rRNA-binding</keyword>
<dbReference type="PANTHER" id="PTHR32120">
    <property type="entry name" value="SMALL RIBOSOMAL SUBUNIT BIOGENESIS GTPASE RSGA"/>
    <property type="match status" value="1"/>
</dbReference>